<dbReference type="AlphaFoldDB" id="A0AAD5DAI6"/>
<name>A0AAD5DAI6_AMBAR</name>
<reference evidence="4" key="1">
    <citation type="submission" date="2022-06" db="EMBL/GenBank/DDBJ databases">
        <title>Uncovering the hologenomic basis of an extraordinary plant invasion.</title>
        <authorList>
            <person name="Bieker V.C."/>
            <person name="Martin M.D."/>
            <person name="Gilbert T."/>
            <person name="Hodgins K."/>
            <person name="Battlay P."/>
            <person name="Petersen B."/>
            <person name="Wilson J."/>
        </authorList>
    </citation>
    <scope>NUCLEOTIDE SEQUENCE</scope>
    <source>
        <strain evidence="4">AA19_3_7</strain>
        <tissue evidence="4">Leaf</tissue>
    </source>
</reference>
<dbReference type="InterPro" id="IPR002715">
    <property type="entry name" value="Nas_poly-pep-assoc_cplx_dom"/>
</dbReference>
<proteinExistence type="inferred from homology"/>
<evidence type="ECO:0000313" key="4">
    <source>
        <dbReference type="EMBL" id="KAI7755940.1"/>
    </source>
</evidence>
<evidence type="ECO:0000259" key="3">
    <source>
        <dbReference type="PROSITE" id="PS51151"/>
    </source>
</evidence>
<dbReference type="EMBL" id="JAMZMK010000694">
    <property type="protein sequence ID" value="KAI7755940.1"/>
    <property type="molecule type" value="Genomic_DNA"/>
</dbReference>
<dbReference type="SMART" id="SM01407">
    <property type="entry name" value="NAC"/>
    <property type="match status" value="1"/>
</dbReference>
<evidence type="ECO:0000256" key="2">
    <source>
        <dbReference type="RuleBase" id="RU361272"/>
    </source>
</evidence>
<protein>
    <recommendedName>
        <fullName evidence="2">Nascent polypeptide-associated complex subunit beta</fullName>
    </recommendedName>
</protein>
<dbReference type="Pfam" id="PF01849">
    <property type="entry name" value="NAC"/>
    <property type="match status" value="1"/>
</dbReference>
<gene>
    <name evidence="4" type="ORF">M8C21_023311</name>
</gene>
<comment type="subunit">
    <text evidence="2">Part of the nascent polypeptide-associated complex (NAC).</text>
</comment>
<keyword evidence="2" id="KW-0805">Transcription regulation</keyword>
<accession>A0AAD5DAI6</accession>
<dbReference type="InterPro" id="IPR039370">
    <property type="entry name" value="BTF3"/>
</dbReference>
<keyword evidence="5" id="KW-1185">Reference proteome</keyword>
<comment type="similarity">
    <text evidence="1 2">Belongs to the NAC-beta family.</text>
</comment>
<dbReference type="Gene3D" id="2.20.70.30">
    <property type="entry name" value="Nascent polypeptide-associated complex domain"/>
    <property type="match status" value="1"/>
</dbReference>
<evidence type="ECO:0000313" key="5">
    <source>
        <dbReference type="Proteomes" id="UP001206925"/>
    </source>
</evidence>
<organism evidence="4 5">
    <name type="scientific">Ambrosia artemisiifolia</name>
    <name type="common">Common ragweed</name>
    <dbReference type="NCBI Taxonomy" id="4212"/>
    <lineage>
        <taxon>Eukaryota</taxon>
        <taxon>Viridiplantae</taxon>
        <taxon>Streptophyta</taxon>
        <taxon>Embryophyta</taxon>
        <taxon>Tracheophyta</taxon>
        <taxon>Spermatophyta</taxon>
        <taxon>Magnoliopsida</taxon>
        <taxon>eudicotyledons</taxon>
        <taxon>Gunneridae</taxon>
        <taxon>Pentapetalae</taxon>
        <taxon>asterids</taxon>
        <taxon>campanulids</taxon>
        <taxon>Asterales</taxon>
        <taxon>Asteraceae</taxon>
        <taxon>Asteroideae</taxon>
        <taxon>Heliantheae alliance</taxon>
        <taxon>Heliantheae</taxon>
        <taxon>Ambrosia</taxon>
    </lineage>
</organism>
<keyword evidence="2" id="KW-0804">Transcription</keyword>
<sequence length="122" mass="14074">MDMIRTLKTGSVTMHWLNMFYMADVTHLLCELELVIQRVKLSTTPDGMVMDLFFVTDTRKKAVHKTTTTDDKRLQRTLKRIGVNLIPTIEEVNIFKDDVVIQFLNPKGTISQSFKQCSLIPK</sequence>
<evidence type="ECO:0000256" key="1">
    <source>
        <dbReference type="ARBA" id="ARBA00005296"/>
    </source>
</evidence>
<dbReference type="PROSITE" id="PS51151">
    <property type="entry name" value="NAC_AB"/>
    <property type="match status" value="1"/>
</dbReference>
<dbReference type="Proteomes" id="UP001206925">
    <property type="component" value="Unassembled WGS sequence"/>
</dbReference>
<comment type="caution">
    <text evidence="4">The sequence shown here is derived from an EMBL/GenBank/DDBJ whole genome shotgun (WGS) entry which is preliminary data.</text>
</comment>
<dbReference type="PANTHER" id="PTHR10351">
    <property type="entry name" value="TRANSCRIPTION FACTOR BTF3 FAMILY MEMBER"/>
    <property type="match status" value="1"/>
</dbReference>
<dbReference type="InterPro" id="IPR038187">
    <property type="entry name" value="NAC_A/B_dom_sf"/>
</dbReference>
<feature type="domain" description="NAC-A/B" evidence="3">
    <location>
        <begin position="68"/>
        <end position="122"/>
    </location>
</feature>